<evidence type="ECO:0000313" key="3">
    <source>
        <dbReference type="Proteomes" id="UP000585474"/>
    </source>
</evidence>
<feature type="compositionally biased region" description="Pro residues" evidence="1">
    <location>
        <begin position="12"/>
        <end position="26"/>
    </location>
</feature>
<dbReference type="OrthoDB" id="1641903at2759"/>
<feature type="compositionally biased region" description="Polar residues" evidence="1">
    <location>
        <begin position="41"/>
        <end position="51"/>
    </location>
</feature>
<dbReference type="Proteomes" id="UP000585474">
    <property type="component" value="Unassembled WGS sequence"/>
</dbReference>
<evidence type="ECO:0000313" key="2">
    <source>
        <dbReference type="EMBL" id="GFZ17812.1"/>
    </source>
</evidence>
<dbReference type="AlphaFoldDB" id="A0A7J0H436"/>
<feature type="compositionally biased region" description="Low complexity" evidence="1">
    <location>
        <begin position="69"/>
        <end position="81"/>
    </location>
</feature>
<sequence>MASSDPTKKPRPGPWPPAPESKPMPPSSWAKRTGFRPKFSGETNATDSGQIAVQPKPRVPDSGPDLEAGRALPAAAAANGGDKVPPPAPVKRRESDGGGTKSYGAAAPSANGQVTGAEPPVPPPGRRAVRNEEVVDVLPQTVDDDGFVSRHANMKYELRDKPGLGEVYLFT</sequence>
<comment type="caution">
    <text evidence="2">The sequence shown here is derived from an EMBL/GenBank/DDBJ whole genome shotgun (WGS) entry which is preliminary data.</text>
</comment>
<evidence type="ECO:0000256" key="1">
    <source>
        <dbReference type="SAM" id="MobiDB-lite"/>
    </source>
</evidence>
<organism evidence="2 3">
    <name type="scientific">Actinidia rufa</name>
    <dbReference type="NCBI Taxonomy" id="165716"/>
    <lineage>
        <taxon>Eukaryota</taxon>
        <taxon>Viridiplantae</taxon>
        <taxon>Streptophyta</taxon>
        <taxon>Embryophyta</taxon>
        <taxon>Tracheophyta</taxon>
        <taxon>Spermatophyta</taxon>
        <taxon>Magnoliopsida</taxon>
        <taxon>eudicotyledons</taxon>
        <taxon>Gunneridae</taxon>
        <taxon>Pentapetalae</taxon>
        <taxon>asterids</taxon>
        <taxon>Ericales</taxon>
        <taxon>Actinidiaceae</taxon>
        <taxon>Actinidia</taxon>
    </lineage>
</organism>
<gene>
    <name evidence="2" type="ORF">Acr_26g0010820</name>
</gene>
<proteinExistence type="predicted"/>
<dbReference type="EMBL" id="BJWL01000026">
    <property type="protein sequence ID" value="GFZ17812.1"/>
    <property type="molecule type" value="Genomic_DNA"/>
</dbReference>
<accession>A0A7J0H436</accession>
<reference evidence="2 3" key="1">
    <citation type="submission" date="2019-07" db="EMBL/GenBank/DDBJ databases">
        <title>De Novo Assembly of kiwifruit Actinidia rufa.</title>
        <authorList>
            <person name="Sugita-Konishi S."/>
            <person name="Sato K."/>
            <person name="Mori E."/>
            <person name="Abe Y."/>
            <person name="Kisaki G."/>
            <person name="Hamano K."/>
            <person name="Suezawa K."/>
            <person name="Otani M."/>
            <person name="Fukuda T."/>
            <person name="Manabe T."/>
            <person name="Gomi K."/>
            <person name="Tabuchi M."/>
            <person name="Akimitsu K."/>
            <person name="Kataoka I."/>
        </authorList>
    </citation>
    <scope>NUCLEOTIDE SEQUENCE [LARGE SCALE GENOMIC DNA]</scope>
    <source>
        <strain evidence="3">cv. Fuchu</strain>
    </source>
</reference>
<keyword evidence="3" id="KW-1185">Reference proteome</keyword>
<name>A0A7J0H436_9ERIC</name>
<feature type="region of interest" description="Disordered" evidence="1">
    <location>
        <begin position="1"/>
        <end position="128"/>
    </location>
</feature>
<protein>
    <submittedName>
        <fullName evidence="2">Nucleobase-ascorbate transporter 12</fullName>
    </submittedName>
</protein>